<dbReference type="PROSITE" id="PS50994">
    <property type="entry name" value="INTEGRASE"/>
    <property type="match status" value="1"/>
</dbReference>
<dbReference type="Gene3D" id="3.30.420.10">
    <property type="entry name" value="Ribonuclease H-like superfamily/Ribonuclease H"/>
    <property type="match status" value="1"/>
</dbReference>
<evidence type="ECO:0000313" key="3">
    <source>
        <dbReference type="Proteomes" id="UP000006051"/>
    </source>
</evidence>
<name>I4A370_ORNRL</name>
<dbReference type="Proteomes" id="UP000006051">
    <property type="component" value="Chromosome"/>
</dbReference>
<proteinExistence type="predicted"/>
<feature type="domain" description="Integrase catalytic" evidence="1">
    <location>
        <begin position="329"/>
        <end position="528"/>
    </location>
</feature>
<gene>
    <name evidence="2" type="ordered locus">Ornrh_2273</name>
</gene>
<reference evidence="2 3" key="1">
    <citation type="submission" date="2012-06" db="EMBL/GenBank/DDBJ databases">
        <title>The complete genome of Ornithobacterium rhinotracheale DSM 15997.</title>
        <authorList>
            <consortium name="US DOE Joint Genome Institute (JGI-PGF)"/>
            <person name="Lucas S."/>
            <person name="Copeland A."/>
            <person name="Lapidus A."/>
            <person name="Goodwin L."/>
            <person name="Pitluck S."/>
            <person name="Peters L."/>
            <person name="Mikhailova N."/>
            <person name="Teshima H."/>
            <person name="Kyrpides N."/>
            <person name="Mavromatis K."/>
            <person name="Pagani I."/>
            <person name="Ivanova N."/>
            <person name="Ovchinnikova G."/>
            <person name="Zeytun A."/>
            <person name="Detter J.C."/>
            <person name="Han C."/>
            <person name="Land M."/>
            <person name="Hauser L."/>
            <person name="Markowitz V."/>
            <person name="Cheng J.-F."/>
            <person name="Hugenholtz P."/>
            <person name="Woyke T."/>
            <person name="Wu D."/>
            <person name="Lang E."/>
            <person name="Kopitz M."/>
            <person name="Brambilla E."/>
            <person name="Klenk H.-P."/>
            <person name="Eisen J.A."/>
        </authorList>
    </citation>
    <scope>NUCLEOTIDE SEQUENCE [LARGE SCALE GENOMIC DNA]</scope>
    <source>
        <strain evidence="3">ATCC 51463 / DSM 15997 / CCUG 23171 / LMG 9086</strain>
    </source>
</reference>
<keyword evidence="3" id="KW-1185">Reference proteome</keyword>
<organism evidence="2 3">
    <name type="scientific">Ornithobacterium rhinotracheale (strain ATCC 51463 / DSM 15997 / CCUG 23171 / CIP 104009 / LMG 9086)</name>
    <dbReference type="NCBI Taxonomy" id="867902"/>
    <lineage>
        <taxon>Bacteria</taxon>
        <taxon>Pseudomonadati</taxon>
        <taxon>Bacteroidota</taxon>
        <taxon>Flavobacteriia</taxon>
        <taxon>Flavobacteriales</taxon>
        <taxon>Weeksellaceae</taxon>
        <taxon>Ornithobacterium</taxon>
    </lineage>
</organism>
<dbReference type="STRING" id="867902.Ornrh_2273"/>
<dbReference type="SUPFAM" id="SSF53098">
    <property type="entry name" value="Ribonuclease H-like"/>
    <property type="match status" value="1"/>
</dbReference>
<dbReference type="GO" id="GO:0015074">
    <property type="term" value="P:DNA integration"/>
    <property type="evidence" value="ECO:0007669"/>
    <property type="project" value="InterPro"/>
</dbReference>
<dbReference type="RefSeq" id="WP_014791905.1">
    <property type="nucleotide sequence ID" value="NC_018016.1"/>
</dbReference>
<dbReference type="eggNOG" id="COG2801">
    <property type="taxonomic scope" value="Bacteria"/>
</dbReference>
<dbReference type="HOGENOM" id="CLU_374951_0_0_10"/>
<protein>
    <submittedName>
        <fullName evidence="2">Integrase family protein</fullName>
    </submittedName>
</protein>
<dbReference type="KEGG" id="orh:Ornrh_2273"/>
<accession>I4A370</accession>
<evidence type="ECO:0000313" key="2">
    <source>
        <dbReference type="EMBL" id="AFL98404.1"/>
    </source>
</evidence>
<dbReference type="InterPro" id="IPR012337">
    <property type="entry name" value="RNaseH-like_sf"/>
</dbReference>
<dbReference type="AlphaFoldDB" id="I4A370"/>
<dbReference type="InterPro" id="IPR036397">
    <property type="entry name" value="RNaseH_sf"/>
</dbReference>
<dbReference type="GeneID" id="97258848"/>
<dbReference type="InterPro" id="IPR001584">
    <property type="entry name" value="Integrase_cat-core"/>
</dbReference>
<sequence length="716" mass="82894">MQLQQGDILIRKNTEGDTLWVSERLVVQTCALSNDYLKFVRSKYKKSVPACYHNRDTFPATGKAWRWARINHQFYYDYDFLPDRVPKHYRSQFGTKEALKELLKEFQADEKRDLKQYAKEEIMRAVRGQISAENMRYFQFHAPVGFNATKAMELAEAMAWLNYIKLNYELGDFKHLGIRQKQEFLQLCAEILAPRNLEGLSIGNAHSLRNKISEFPLSLAEQRNYLISAKYGNDNARVVGKCELVDENTGEILPFDAHEAVMYGAYMNPFGTSKQSVAALYDNYYIPMITELGYAPLSRRTYNKYVARWDNQFLGKERHGKDWYKKNVLTYVPTKKLEYAHSLFTADGSGLLAYRVGKRVYKLYVMMITDVASQCIVGWSVASKKGHEETYEMLEKALKMAVRNSEGLTMFEFLSDNHGAYTSQESKALLNLVFHKVRTIEKGNSQANPAEMSFRLVKQSLKALPNLVSSSWKVGIEGMANPDYLEIEELPTYEEAILQFEECVKMWNNSPRRGNKELIPAKIFRERKHIECQYMDKRILRRLFGNHTQADISYMRGFVKVEKVTGYNRQTYLFEIPDYVNTGVEILAKATGYAKRVNVKIVWDEEMADLYTLDDVYIMSCPAAELAVQSHAEADMDTNIALSKHYERKLAHEEKADALRDEIGSIYSELPYSHAMKLGGNKKSYNTAMVLQESESLSEKEKIKLKRERIKRDFKW</sequence>
<dbReference type="GO" id="GO:0003676">
    <property type="term" value="F:nucleic acid binding"/>
    <property type="evidence" value="ECO:0007669"/>
    <property type="project" value="InterPro"/>
</dbReference>
<evidence type="ECO:0000259" key="1">
    <source>
        <dbReference type="PROSITE" id="PS50994"/>
    </source>
</evidence>
<dbReference type="EMBL" id="CP003283">
    <property type="protein sequence ID" value="AFL98404.1"/>
    <property type="molecule type" value="Genomic_DNA"/>
</dbReference>